<evidence type="ECO:0000313" key="2">
    <source>
        <dbReference type="Proteomes" id="UP001497680"/>
    </source>
</evidence>
<protein>
    <submittedName>
        <fullName evidence="1">Uncharacterized protein</fullName>
    </submittedName>
</protein>
<accession>A0ACC0DIB8</accession>
<comment type="caution">
    <text evidence="1">The sequence shown here is derived from an EMBL/GenBank/DDBJ whole genome shotgun (WGS) entry which is preliminary data.</text>
</comment>
<dbReference type="EMBL" id="MU394283">
    <property type="protein sequence ID" value="KAI6092514.1"/>
    <property type="molecule type" value="Genomic_DNA"/>
</dbReference>
<reference evidence="1 2" key="1">
    <citation type="journal article" date="2022" name="New Phytol.">
        <title>Ecological generalism drives hyperdiversity of secondary metabolite gene clusters in xylarialean endophytes.</title>
        <authorList>
            <person name="Franco M.E.E."/>
            <person name="Wisecaver J.H."/>
            <person name="Arnold A.E."/>
            <person name="Ju Y.M."/>
            <person name="Slot J.C."/>
            <person name="Ahrendt S."/>
            <person name="Moore L.P."/>
            <person name="Eastman K.E."/>
            <person name="Scott K."/>
            <person name="Konkel Z."/>
            <person name="Mondo S.J."/>
            <person name="Kuo A."/>
            <person name="Hayes R.D."/>
            <person name="Haridas S."/>
            <person name="Andreopoulos B."/>
            <person name="Riley R."/>
            <person name="LaButti K."/>
            <person name="Pangilinan J."/>
            <person name="Lipzen A."/>
            <person name="Amirebrahimi M."/>
            <person name="Yan J."/>
            <person name="Adam C."/>
            <person name="Keymanesh K."/>
            <person name="Ng V."/>
            <person name="Louie K."/>
            <person name="Northen T."/>
            <person name="Drula E."/>
            <person name="Henrissat B."/>
            <person name="Hsieh H.M."/>
            <person name="Youens-Clark K."/>
            <person name="Lutzoni F."/>
            <person name="Miadlikowska J."/>
            <person name="Eastwood D.C."/>
            <person name="Hamelin R.C."/>
            <person name="Grigoriev I.V."/>
            <person name="U'Ren J.M."/>
        </authorList>
    </citation>
    <scope>NUCLEOTIDE SEQUENCE [LARGE SCALE GENOMIC DNA]</scope>
    <source>
        <strain evidence="1 2">ER1909</strain>
    </source>
</reference>
<evidence type="ECO:0000313" key="1">
    <source>
        <dbReference type="EMBL" id="KAI6092514.1"/>
    </source>
</evidence>
<keyword evidence="2" id="KW-1185">Reference proteome</keyword>
<gene>
    <name evidence="1" type="ORF">F4821DRAFT_278794</name>
</gene>
<organism evidence="1 2">
    <name type="scientific">Hypoxylon rubiginosum</name>
    <dbReference type="NCBI Taxonomy" id="110542"/>
    <lineage>
        <taxon>Eukaryota</taxon>
        <taxon>Fungi</taxon>
        <taxon>Dikarya</taxon>
        <taxon>Ascomycota</taxon>
        <taxon>Pezizomycotina</taxon>
        <taxon>Sordariomycetes</taxon>
        <taxon>Xylariomycetidae</taxon>
        <taxon>Xylariales</taxon>
        <taxon>Hypoxylaceae</taxon>
        <taxon>Hypoxylon</taxon>
    </lineage>
</organism>
<dbReference type="Proteomes" id="UP001497680">
    <property type="component" value="Unassembled WGS sequence"/>
</dbReference>
<proteinExistence type="predicted"/>
<name>A0ACC0DIB8_9PEZI</name>
<sequence>MSNMSNVESDIVINAFDGAVFARETQHPSRAFAFEATIDSARLGDARNHGSTKPPLHFHPHQEEYIEVLEGQMILEIEGREYLLTADSGELPVLPWARHRIWQPPTPAENGDASHESGSGSIVRFRVSAQETEEVFKLDCISFQNWYGYQDEVVRAGGKLDMIQVLSIFDAGGTYPTLPWWVPFSRTVAYYGTVVVGRWIGGMLGYQPFYQKWTSDWPLACERMQSSFFQKRFASQPIKSS</sequence>